<dbReference type="EMBL" id="QNUH01000001">
    <property type="protein sequence ID" value="REC80521.1"/>
    <property type="molecule type" value="Genomic_DNA"/>
</dbReference>
<keyword evidence="1" id="KW-0472">Membrane</keyword>
<accession>A0A3D9DRV6</accession>
<keyword evidence="1" id="KW-0812">Transmembrane</keyword>
<organism evidence="2 3">
    <name type="scientific">Chryseobacterium elymi</name>
    <dbReference type="NCBI Taxonomy" id="395936"/>
    <lineage>
        <taxon>Bacteria</taxon>
        <taxon>Pseudomonadati</taxon>
        <taxon>Bacteroidota</taxon>
        <taxon>Flavobacteriia</taxon>
        <taxon>Flavobacteriales</taxon>
        <taxon>Weeksellaceae</taxon>
        <taxon>Chryseobacterium group</taxon>
        <taxon>Chryseobacterium</taxon>
    </lineage>
</organism>
<reference evidence="2 3" key="1">
    <citation type="journal article" date="2010" name="Syst. Appl. Microbiol.">
        <title>Four new species of Chryseobacterium from the rhizosphere of coastal sand dune plants, Chryseobacterium elymi sp. nov., Chryseobacterium hagamense sp. nov., Chryseobacterium lathyri sp. nov. and Chryseobacterium rhizosphaerae sp. nov.</title>
        <authorList>
            <person name="Cho S.H."/>
            <person name="Lee K.S."/>
            <person name="Shin D.S."/>
            <person name="Han J.H."/>
            <person name="Park K.S."/>
            <person name="Lee C.H."/>
            <person name="Park K.H."/>
            <person name="Kim S.B."/>
        </authorList>
    </citation>
    <scope>NUCLEOTIDE SEQUENCE [LARGE SCALE GENOMIC DNA]</scope>
    <source>
        <strain evidence="2 3">KCTC 22547</strain>
    </source>
</reference>
<evidence type="ECO:0000256" key="1">
    <source>
        <dbReference type="SAM" id="Phobius"/>
    </source>
</evidence>
<evidence type="ECO:0000313" key="3">
    <source>
        <dbReference type="Proteomes" id="UP000257030"/>
    </source>
</evidence>
<name>A0A3D9DRV6_9FLAO</name>
<keyword evidence="3" id="KW-1185">Reference proteome</keyword>
<evidence type="ECO:0000313" key="2">
    <source>
        <dbReference type="EMBL" id="REC80521.1"/>
    </source>
</evidence>
<protein>
    <submittedName>
        <fullName evidence="2">Uncharacterized protein</fullName>
    </submittedName>
</protein>
<keyword evidence="1" id="KW-1133">Transmembrane helix</keyword>
<dbReference type="Proteomes" id="UP000257030">
    <property type="component" value="Unassembled WGS sequence"/>
</dbReference>
<feature type="transmembrane region" description="Helical" evidence="1">
    <location>
        <begin position="45"/>
        <end position="63"/>
    </location>
</feature>
<sequence>MAFLVKSKVQFSSLASFFEKGKSASEASNEKLWILLQRVSSFNKIVVFIVLTFVFLLKYHLILEYKNLSKNLS</sequence>
<proteinExistence type="predicted"/>
<gene>
    <name evidence="2" type="ORF">DRF60_02105</name>
</gene>
<dbReference type="AlphaFoldDB" id="A0A3D9DRV6"/>
<comment type="caution">
    <text evidence="2">The sequence shown here is derived from an EMBL/GenBank/DDBJ whole genome shotgun (WGS) entry which is preliminary data.</text>
</comment>